<gene>
    <name evidence="1" type="ORF">LCGC14_0453840</name>
</gene>
<dbReference type="EMBL" id="LAZR01000456">
    <property type="protein sequence ID" value="KKN68159.1"/>
    <property type="molecule type" value="Genomic_DNA"/>
</dbReference>
<proteinExistence type="predicted"/>
<reference evidence="1" key="1">
    <citation type="journal article" date="2015" name="Nature">
        <title>Complex archaea that bridge the gap between prokaryotes and eukaryotes.</title>
        <authorList>
            <person name="Spang A."/>
            <person name="Saw J.H."/>
            <person name="Jorgensen S.L."/>
            <person name="Zaremba-Niedzwiedzka K."/>
            <person name="Martijn J."/>
            <person name="Lind A.E."/>
            <person name="van Eijk R."/>
            <person name="Schleper C."/>
            <person name="Guy L."/>
            <person name="Ettema T.J."/>
        </authorList>
    </citation>
    <scope>NUCLEOTIDE SEQUENCE</scope>
</reference>
<sequence>MGKPKNFERIIAKSRDEVETRIKLCNQDGHFQQVAFSVNGNCLTQVCFNCMHVCSDFPYR</sequence>
<accession>A0A0F9SM07</accession>
<protein>
    <submittedName>
        <fullName evidence="1">Uncharacterized protein</fullName>
    </submittedName>
</protein>
<comment type="caution">
    <text evidence="1">The sequence shown here is derived from an EMBL/GenBank/DDBJ whole genome shotgun (WGS) entry which is preliminary data.</text>
</comment>
<dbReference type="AlphaFoldDB" id="A0A0F9SM07"/>
<organism evidence="1">
    <name type="scientific">marine sediment metagenome</name>
    <dbReference type="NCBI Taxonomy" id="412755"/>
    <lineage>
        <taxon>unclassified sequences</taxon>
        <taxon>metagenomes</taxon>
        <taxon>ecological metagenomes</taxon>
    </lineage>
</organism>
<evidence type="ECO:0000313" key="1">
    <source>
        <dbReference type="EMBL" id="KKN68159.1"/>
    </source>
</evidence>
<name>A0A0F9SM07_9ZZZZ</name>